<dbReference type="InterPro" id="IPR036162">
    <property type="entry name" value="Resolvase-like_N_sf"/>
</dbReference>
<dbReference type="SMART" id="SM00857">
    <property type="entry name" value="Resolvase"/>
    <property type="match status" value="1"/>
</dbReference>
<feature type="domain" description="Resolvase/invertase-type recombinase catalytic" evidence="1">
    <location>
        <begin position="6"/>
        <end position="152"/>
    </location>
</feature>
<dbReference type="Gene3D" id="3.40.50.1390">
    <property type="entry name" value="Resolvase, N-terminal catalytic domain"/>
    <property type="match status" value="1"/>
</dbReference>
<protein>
    <recommendedName>
        <fullName evidence="5">Resolvase/invertase-type recombinase catalytic domain-containing protein</fullName>
    </recommendedName>
</protein>
<dbReference type="eggNOG" id="COG1961">
    <property type="taxonomic scope" value="Bacteria"/>
</dbReference>
<dbReference type="InterPro" id="IPR025827">
    <property type="entry name" value="Zn_ribbon_recom_dom"/>
</dbReference>
<dbReference type="CDD" id="cd00338">
    <property type="entry name" value="Ser_Recombinase"/>
    <property type="match status" value="1"/>
</dbReference>
<dbReference type="InterPro" id="IPR050639">
    <property type="entry name" value="SSR_resolvase"/>
</dbReference>
<accession>A0A096B847</accession>
<dbReference type="InterPro" id="IPR038109">
    <property type="entry name" value="DNA_bind_recomb_sf"/>
</dbReference>
<sequence length="514" mass="56588">MEHALRVAAYCRVSTDKEDQLHSLAAQQAYFEGYIARHGWRCAGIFADEGLSGTTLRRPRFAELLRLARSGAVDLILTKEVSRFARNTVDALQVTRRLREQGVGVIFLSDGIDTRDNDGEFRLTIMASVAQEESRKISERTRWGQLQAMRRGVAFGNDTVYGYALRGGALTIRPEQAEVVREVYRKCLEEGKGAHTIARELTEAGVAPPLRADGAWSAAMILRLLHNEKYCGDLLQKKYRTVDHLTHRKVVNRGAEEQFRLENHHPAIVSRAQFAAVQAELARRAGLAGERSRFSARYWYSGKLVCGACGGRLTAKRTRRPDGREYLRFVCRGRGTGCAMRAVPGDVLTACVRHVLGEVGLPLGAMAAEVLASARPAGAECGAAALRQALRRQEARRARALDAFLDGTLSREELAALTARSEAERSRLARRLADLEMAGAERPERRAALLDWLAGELAGGEAVLDAAVKRVTVQADALLVELEELPLCFRVRAQAGGRGAARRVEVTECTPLPR</sequence>
<dbReference type="InterPro" id="IPR006119">
    <property type="entry name" value="Resolv_N"/>
</dbReference>
<dbReference type="EMBL" id="ADLO01000062">
    <property type="protein sequence ID" value="KGF55181.1"/>
    <property type="molecule type" value="Genomic_DNA"/>
</dbReference>
<name>A0A096B847_FLAPL</name>
<dbReference type="PROSITE" id="PS51737">
    <property type="entry name" value="RECOMBINASE_DNA_BIND"/>
    <property type="match status" value="1"/>
</dbReference>
<evidence type="ECO:0008006" key="5">
    <source>
        <dbReference type="Google" id="ProtNLM"/>
    </source>
</evidence>
<feature type="domain" description="Recombinase" evidence="2">
    <location>
        <begin position="160"/>
        <end position="287"/>
    </location>
</feature>
<evidence type="ECO:0000259" key="1">
    <source>
        <dbReference type="PROSITE" id="PS51736"/>
    </source>
</evidence>
<dbReference type="GeneID" id="63974903"/>
<dbReference type="PANTHER" id="PTHR30461:SF23">
    <property type="entry name" value="DNA RECOMBINASE-RELATED"/>
    <property type="match status" value="1"/>
</dbReference>
<dbReference type="HOGENOM" id="CLU_010686_0_5_9"/>
<dbReference type="Pfam" id="PF07508">
    <property type="entry name" value="Recombinase"/>
    <property type="match status" value="1"/>
</dbReference>
<comment type="caution">
    <text evidence="3">The sequence shown here is derived from an EMBL/GenBank/DDBJ whole genome shotgun (WGS) entry which is preliminary data.</text>
</comment>
<organism evidence="3 4">
    <name type="scientific">Flavonifractor plautii 1_3_50AFAA</name>
    <dbReference type="NCBI Taxonomy" id="742738"/>
    <lineage>
        <taxon>Bacteria</taxon>
        <taxon>Bacillati</taxon>
        <taxon>Bacillota</taxon>
        <taxon>Clostridia</taxon>
        <taxon>Eubacteriales</taxon>
        <taxon>Oscillospiraceae</taxon>
        <taxon>Flavonifractor</taxon>
    </lineage>
</organism>
<gene>
    <name evidence="3" type="ORF">HMPREF9460_02160</name>
</gene>
<dbReference type="Proteomes" id="UP000029585">
    <property type="component" value="Unassembled WGS sequence"/>
</dbReference>
<dbReference type="Pfam" id="PF13408">
    <property type="entry name" value="Zn_ribbon_recom"/>
    <property type="match status" value="1"/>
</dbReference>
<dbReference type="SUPFAM" id="SSF53041">
    <property type="entry name" value="Resolvase-like"/>
    <property type="match status" value="1"/>
</dbReference>
<evidence type="ECO:0000313" key="3">
    <source>
        <dbReference type="EMBL" id="KGF55181.1"/>
    </source>
</evidence>
<keyword evidence="4" id="KW-1185">Reference proteome</keyword>
<evidence type="ECO:0000313" key="4">
    <source>
        <dbReference type="Proteomes" id="UP000029585"/>
    </source>
</evidence>
<evidence type="ECO:0000259" key="2">
    <source>
        <dbReference type="PROSITE" id="PS51737"/>
    </source>
</evidence>
<dbReference type="PANTHER" id="PTHR30461">
    <property type="entry name" value="DNA-INVERTASE FROM LAMBDOID PROPHAGE"/>
    <property type="match status" value="1"/>
</dbReference>
<dbReference type="InterPro" id="IPR011109">
    <property type="entry name" value="DNA_bind_recombinase_dom"/>
</dbReference>
<dbReference type="GO" id="GO:0000150">
    <property type="term" value="F:DNA strand exchange activity"/>
    <property type="evidence" value="ECO:0007669"/>
    <property type="project" value="InterPro"/>
</dbReference>
<dbReference type="PATRIC" id="fig|742738.3.peg.2217"/>
<dbReference type="AlphaFoldDB" id="A0A096B847"/>
<dbReference type="PROSITE" id="PS51736">
    <property type="entry name" value="RECOMBINASES_3"/>
    <property type="match status" value="1"/>
</dbReference>
<dbReference type="RefSeq" id="WP_007494006.1">
    <property type="nucleotide sequence ID" value="NZ_KN174163.1"/>
</dbReference>
<reference evidence="3 4" key="1">
    <citation type="submission" date="2011-08" db="EMBL/GenBank/DDBJ databases">
        <title>The Genome Sequence of Clostridium orbiscindens 1_3_50AFAA.</title>
        <authorList>
            <consortium name="The Broad Institute Genome Sequencing Platform"/>
            <person name="Earl A."/>
            <person name="Ward D."/>
            <person name="Feldgarden M."/>
            <person name="Gevers D."/>
            <person name="Daigneault M."/>
            <person name="Strauss J."/>
            <person name="Allen-Vercoe E."/>
            <person name="Young S.K."/>
            <person name="Zeng Q."/>
            <person name="Gargeya S."/>
            <person name="Fitzgerald M."/>
            <person name="Haas B."/>
            <person name="Abouelleil A."/>
            <person name="Alvarado L."/>
            <person name="Arachchi H.M."/>
            <person name="Berlin A."/>
            <person name="Brown A."/>
            <person name="Chapman S.B."/>
            <person name="Chen Z."/>
            <person name="Dunbar C."/>
            <person name="Freedman E."/>
            <person name="Gearin G."/>
            <person name="Gellesch M."/>
            <person name="Goldberg J."/>
            <person name="Griggs A."/>
            <person name="Gujja S."/>
            <person name="Heiman D."/>
            <person name="Howarth C."/>
            <person name="Larson L."/>
            <person name="Lui A."/>
            <person name="MacDonald P.J.P."/>
            <person name="Montmayeur A."/>
            <person name="Murphy C."/>
            <person name="Neiman D."/>
            <person name="Pearson M."/>
            <person name="Priest M."/>
            <person name="Roberts A."/>
            <person name="Saif S."/>
            <person name="Shea T."/>
            <person name="Shenoy N."/>
            <person name="Sisk P."/>
            <person name="Stolte C."/>
            <person name="Sykes S."/>
            <person name="Wortman J."/>
            <person name="Nusbaum C."/>
            <person name="Birren B."/>
        </authorList>
    </citation>
    <scope>NUCLEOTIDE SEQUENCE [LARGE SCALE GENOMIC DNA]</scope>
    <source>
        <strain evidence="3 4">1_3_50AFAA</strain>
    </source>
</reference>
<proteinExistence type="predicted"/>
<dbReference type="Gene3D" id="3.90.1750.20">
    <property type="entry name" value="Putative Large Serine Recombinase, Chain B, Domain 2"/>
    <property type="match status" value="1"/>
</dbReference>
<dbReference type="Pfam" id="PF00239">
    <property type="entry name" value="Resolvase"/>
    <property type="match status" value="1"/>
</dbReference>
<dbReference type="GO" id="GO:0003677">
    <property type="term" value="F:DNA binding"/>
    <property type="evidence" value="ECO:0007669"/>
    <property type="project" value="InterPro"/>
</dbReference>